<keyword evidence="1" id="KW-0175">Coiled coil</keyword>
<evidence type="ECO:0000256" key="1">
    <source>
        <dbReference type="SAM" id="Coils"/>
    </source>
</evidence>
<accession>A0ABR3A8R1</accession>
<keyword evidence="3" id="KW-1185">Reference proteome</keyword>
<feature type="coiled-coil region" evidence="1">
    <location>
        <begin position="15"/>
        <end position="49"/>
    </location>
</feature>
<gene>
    <name evidence="2" type="ORF">AAF712_002562</name>
</gene>
<evidence type="ECO:0000313" key="2">
    <source>
        <dbReference type="EMBL" id="KAL0070371.1"/>
    </source>
</evidence>
<evidence type="ECO:0008006" key="4">
    <source>
        <dbReference type="Google" id="ProtNLM"/>
    </source>
</evidence>
<sequence length="537" mass="61207">MPSLHSNQADIRQFLTEIELDLSAYDDKIADLEGQLMALRESRNALRQRKSRFSSLLAPIRRLQSELLQEIFIYTVAGSKQDSGNTFGIYSIWRSSTLFLSFVCSRWRNIVLDTPALWSAFGFEISTRAGVPVELFLTRSRGRPLSVEITSGSDHSAMETLRSLLDDSGRIAWLDYHNVSQVDYLRMLERVLCFPTLKDTVFRTRLFRDSPTAFSDSVPLLDTLVCRYEKTRRLPIPSLPLNRIRSLVFQWGCSGSLSNMFDMLRDPDLRTTLQSLAFESLPDHTRLGYVSQSDHSGWRELEDSPAELPNLEELTLVLYHHSGVYPHIDDIVSNLTLPSLTKLYLIGDCDWDGAFDREWPRASVDSFLSRSRSAGVLTSVVFDGLPITDVNVIAFLQHTPSLEFLTLNELFAKNYYRDHLNGEELGLGQAVESVSRLFVDTLNTRFYPSRSPFLPKVRSLCFRVHKHFDADAEFVDMVKSRWYPPRAERGSLAHATLREVTLAVLNRNLDEELYEPLKLLEEEGLRVVVAGNGQIVV</sequence>
<evidence type="ECO:0000313" key="3">
    <source>
        <dbReference type="Proteomes" id="UP001437256"/>
    </source>
</evidence>
<organism evidence="2 3">
    <name type="scientific">Marasmius tenuissimus</name>
    <dbReference type="NCBI Taxonomy" id="585030"/>
    <lineage>
        <taxon>Eukaryota</taxon>
        <taxon>Fungi</taxon>
        <taxon>Dikarya</taxon>
        <taxon>Basidiomycota</taxon>
        <taxon>Agaricomycotina</taxon>
        <taxon>Agaricomycetes</taxon>
        <taxon>Agaricomycetidae</taxon>
        <taxon>Agaricales</taxon>
        <taxon>Marasmiineae</taxon>
        <taxon>Marasmiaceae</taxon>
        <taxon>Marasmius</taxon>
    </lineage>
</organism>
<proteinExistence type="predicted"/>
<name>A0ABR3A8R1_9AGAR</name>
<comment type="caution">
    <text evidence="2">The sequence shown here is derived from an EMBL/GenBank/DDBJ whole genome shotgun (WGS) entry which is preliminary data.</text>
</comment>
<protein>
    <recommendedName>
        <fullName evidence="4">F-box domain-containing protein</fullName>
    </recommendedName>
</protein>
<dbReference type="Proteomes" id="UP001437256">
    <property type="component" value="Unassembled WGS sequence"/>
</dbReference>
<reference evidence="2 3" key="1">
    <citation type="submission" date="2024-05" db="EMBL/GenBank/DDBJ databases">
        <title>A draft genome resource for the thread blight pathogen Marasmius tenuissimus strain MS-2.</title>
        <authorList>
            <person name="Yulfo-Soto G.E."/>
            <person name="Baruah I.K."/>
            <person name="Amoako-Attah I."/>
            <person name="Bukari Y."/>
            <person name="Meinhardt L.W."/>
            <person name="Bailey B.A."/>
            <person name="Cohen S.P."/>
        </authorList>
    </citation>
    <scope>NUCLEOTIDE SEQUENCE [LARGE SCALE GENOMIC DNA]</scope>
    <source>
        <strain evidence="2 3">MS-2</strain>
    </source>
</reference>
<dbReference type="EMBL" id="JBBXMP010000007">
    <property type="protein sequence ID" value="KAL0070371.1"/>
    <property type="molecule type" value="Genomic_DNA"/>
</dbReference>